<dbReference type="EMBL" id="FR824218">
    <property type="protein sequence ID" value="CCA22916.1"/>
    <property type="molecule type" value="Genomic_DNA"/>
</dbReference>
<protein>
    <submittedName>
        <fullName evidence="1">AlNc14C173G8046 protein</fullName>
    </submittedName>
</protein>
<dbReference type="AlphaFoldDB" id="F0WNM5"/>
<sequence length="67" mass="7727">MVLRTSQFLRGKKCACRRSKHETLSQVTRSSGHFRALDFDVSVQTEQEESKAECKEVVEKDDILILQ</sequence>
<dbReference type="HOGENOM" id="CLU_2817777_0_0_1"/>
<name>F0WNM5_9STRA</name>
<reference evidence="1" key="1">
    <citation type="journal article" date="2011" name="PLoS Biol.">
        <title>Gene gain and loss during evolution of obligate parasitism in the white rust pathogen of Arabidopsis thaliana.</title>
        <authorList>
            <person name="Kemen E."/>
            <person name="Gardiner A."/>
            <person name="Schultz-Larsen T."/>
            <person name="Kemen A.C."/>
            <person name="Balmuth A.L."/>
            <person name="Robert-Seilaniantz A."/>
            <person name="Bailey K."/>
            <person name="Holub E."/>
            <person name="Studholme D.J."/>
            <person name="Maclean D."/>
            <person name="Jones J.D."/>
        </authorList>
    </citation>
    <scope>NUCLEOTIDE SEQUENCE</scope>
</reference>
<reference evidence="1" key="2">
    <citation type="submission" date="2011-02" db="EMBL/GenBank/DDBJ databases">
        <authorList>
            <person name="MacLean D."/>
        </authorList>
    </citation>
    <scope>NUCLEOTIDE SEQUENCE</scope>
</reference>
<proteinExistence type="predicted"/>
<gene>
    <name evidence="1" type="primary">AlNc14C173G8046</name>
    <name evidence="1" type="ORF">ALNC14_090590</name>
</gene>
<organism evidence="1">
    <name type="scientific">Albugo laibachii Nc14</name>
    <dbReference type="NCBI Taxonomy" id="890382"/>
    <lineage>
        <taxon>Eukaryota</taxon>
        <taxon>Sar</taxon>
        <taxon>Stramenopiles</taxon>
        <taxon>Oomycota</taxon>
        <taxon>Peronosporomycetes</taxon>
        <taxon>Albuginales</taxon>
        <taxon>Albuginaceae</taxon>
        <taxon>Albugo</taxon>
    </lineage>
</organism>
<accession>F0WNM5</accession>
<evidence type="ECO:0000313" key="1">
    <source>
        <dbReference type="EMBL" id="CCA22916.1"/>
    </source>
</evidence>